<evidence type="ECO:0000256" key="2">
    <source>
        <dbReference type="ARBA" id="ARBA00008653"/>
    </source>
</evidence>
<dbReference type="InterPro" id="IPR036690">
    <property type="entry name" value="Fdx_antiC-bd_sf"/>
</dbReference>
<dbReference type="OrthoDB" id="9805455at2"/>
<evidence type="ECO:0000256" key="11">
    <source>
        <dbReference type="ARBA" id="ARBA00022884"/>
    </source>
</evidence>
<dbReference type="Gene3D" id="3.30.56.10">
    <property type="match status" value="2"/>
</dbReference>
<dbReference type="RefSeq" id="WP_109794469.1">
    <property type="nucleotide sequence ID" value="NZ_PHIG01000004.1"/>
</dbReference>
<keyword evidence="11 16" id="KW-0694">RNA-binding</keyword>
<dbReference type="PANTHER" id="PTHR10947">
    <property type="entry name" value="PHENYLALANYL-TRNA SYNTHETASE BETA CHAIN AND LEUCINE-RICH REPEAT-CONTAINING PROTEIN 47"/>
    <property type="match status" value="1"/>
</dbReference>
<dbReference type="GO" id="GO:0006432">
    <property type="term" value="P:phenylalanyl-tRNA aminoacylation"/>
    <property type="evidence" value="ECO:0007669"/>
    <property type="project" value="UniProtKB-UniRule"/>
</dbReference>
<dbReference type="InterPro" id="IPR012340">
    <property type="entry name" value="NA-bd_OB-fold"/>
</dbReference>
<feature type="binding site" evidence="15">
    <location>
        <position position="465"/>
    </location>
    <ligand>
        <name>Mg(2+)</name>
        <dbReference type="ChEBI" id="CHEBI:18420"/>
        <note>shared with alpha subunit</note>
    </ligand>
</feature>
<dbReference type="EMBL" id="PHIG01000004">
    <property type="protein sequence ID" value="PJK31644.1"/>
    <property type="molecule type" value="Genomic_DNA"/>
</dbReference>
<dbReference type="AlphaFoldDB" id="A0A2M9G7G2"/>
<evidence type="ECO:0000256" key="14">
    <source>
        <dbReference type="ARBA" id="ARBA00049255"/>
    </source>
</evidence>
<feature type="binding site" evidence="15">
    <location>
        <position position="456"/>
    </location>
    <ligand>
        <name>Mg(2+)</name>
        <dbReference type="ChEBI" id="CHEBI:18420"/>
        <note>shared with alpha subunit</note>
    </ligand>
</feature>
<dbReference type="SMART" id="SM00874">
    <property type="entry name" value="B5"/>
    <property type="match status" value="1"/>
</dbReference>
<evidence type="ECO:0000259" key="18">
    <source>
        <dbReference type="PROSITE" id="PS51447"/>
    </source>
</evidence>
<keyword evidence="6 15" id="KW-0436">Ligase</keyword>
<evidence type="ECO:0000256" key="15">
    <source>
        <dbReference type="HAMAP-Rule" id="MF_00283"/>
    </source>
</evidence>
<dbReference type="CDD" id="cd00769">
    <property type="entry name" value="PheRS_beta_core"/>
    <property type="match status" value="1"/>
</dbReference>
<proteinExistence type="inferred from homology"/>
<dbReference type="GO" id="GO:0000049">
    <property type="term" value="F:tRNA binding"/>
    <property type="evidence" value="ECO:0007669"/>
    <property type="project" value="UniProtKB-UniRule"/>
</dbReference>
<evidence type="ECO:0000256" key="12">
    <source>
        <dbReference type="ARBA" id="ARBA00022917"/>
    </source>
</evidence>
<dbReference type="FunFam" id="2.40.50.140:FF:000045">
    <property type="entry name" value="Phenylalanine--tRNA ligase beta subunit"/>
    <property type="match status" value="1"/>
</dbReference>
<name>A0A2M9G7G2_9PROT</name>
<dbReference type="Gene3D" id="2.40.50.140">
    <property type="entry name" value="Nucleic acid-binding proteins"/>
    <property type="match status" value="1"/>
</dbReference>
<protein>
    <recommendedName>
        <fullName evidence="15">Phenylalanine--tRNA ligase beta subunit</fullName>
        <ecNumber evidence="15">6.1.1.20</ecNumber>
    </recommendedName>
    <alternativeName>
        <fullName evidence="15">Phenylalanyl-tRNA synthetase beta subunit</fullName>
        <shortName evidence="15">PheRS</shortName>
    </alternativeName>
</protein>
<dbReference type="SUPFAM" id="SSF46955">
    <property type="entry name" value="Putative DNA-binding domain"/>
    <property type="match status" value="1"/>
</dbReference>
<dbReference type="InterPro" id="IPR033714">
    <property type="entry name" value="tRNA_bind_bactPheRS"/>
</dbReference>
<dbReference type="Pfam" id="PF01588">
    <property type="entry name" value="tRNA_bind"/>
    <property type="match status" value="1"/>
</dbReference>
<dbReference type="GO" id="GO:0009328">
    <property type="term" value="C:phenylalanine-tRNA ligase complex"/>
    <property type="evidence" value="ECO:0007669"/>
    <property type="project" value="TreeGrafter"/>
</dbReference>
<comment type="caution">
    <text evidence="20">The sequence shown here is derived from an EMBL/GenBank/DDBJ whole genome shotgun (WGS) entry which is preliminary data.</text>
</comment>
<organism evidence="20 21">
    <name type="scientific">Minwuia thermotolerans</name>
    <dbReference type="NCBI Taxonomy" id="2056226"/>
    <lineage>
        <taxon>Bacteria</taxon>
        <taxon>Pseudomonadati</taxon>
        <taxon>Pseudomonadota</taxon>
        <taxon>Alphaproteobacteria</taxon>
        <taxon>Minwuiales</taxon>
        <taxon>Minwuiaceae</taxon>
        <taxon>Minwuia</taxon>
    </lineage>
</organism>
<evidence type="ECO:0000256" key="13">
    <source>
        <dbReference type="ARBA" id="ARBA00023146"/>
    </source>
</evidence>
<dbReference type="FunFam" id="3.30.56.10:FF:000002">
    <property type="entry name" value="Phenylalanine--tRNA ligase beta subunit"/>
    <property type="match status" value="1"/>
</dbReference>
<evidence type="ECO:0000259" key="17">
    <source>
        <dbReference type="PROSITE" id="PS50886"/>
    </source>
</evidence>
<keyword evidence="13 15" id="KW-0030">Aminoacyl-tRNA synthetase</keyword>
<dbReference type="SMART" id="SM00896">
    <property type="entry name" value="FDX-ACB"/>
    <property type="match status" value="1"/>
</dbReference>
<dbReference type="SMART" id="SM00873">
    <property type="entry name" value="B3_4"/>
    <property type="match status" value="1"/>
</dbReference>
<gene>
    <name evidence="15" type="primary">pheT</name>
    <name evidence="20" type="ORF">CVT23_00925</name>
</gene>
<dbReference type="InterPro" id="IPR045864">
    <property type="entry name" value="aa-tRNA-synth_II/BPL/LPL"/>
</dbReference>
<dbReference type="Proteomes" id="UP000229498">
    <property type="component" value="Unassembled WGS sequence"/>
</dbReference>
<evidence type="ECO:0000256" key="5">
    <source>
        <dbReference type="ARBA" id="ARBA00022555"/>
    </source>
</evidence>
<evidence type="ECO:0000256" key="6">
    <source>
        <dbReference type="ARBA" id="ARBA00022598"/>
    </source>
</evidence>
<evidence type="ECO:0000256" key="1">
    <source>
        <dbReference type="ARBA" id="ARBA00004496"/>
    </source>
</evidence>
<dbReference type="CDD" id="cd02796">
    <property type="entry name" value="tRNA_bind_bactPheRS"/>
    <property type="match status" value="1"/>
</dbReference>
<evidence type="ECO:0000256" key="3">
    <source>
        <dbReference type="ARBA" id="ARBA00011209"/>
    </source>
</evidence>
<comment type="subcellular location">
    <subcellularLocation>
        <location evidence="1 15">Cytoplasm</location>
    </subcellularLocation>
</comment>
<accession>A0A2M9G7G2</accession>
<feature type="domain" description="B5" evidence="19">
    <location>
        <begin position="403"/>
        <end position="478"/>
    </location>
</feature>
<dbReference type="SUPFAM" id="SSF50249">
    <property type="entry name" value="Nucleic acid-binding proteins"/>
    <property type="match status" value="1"/>
</dbReference>
<dbReference type="PROSITE" id="PS50886">
    <property type="entry name" value="TRBD"/>
    <property type="match status" value="1"/>
</dbReference>
<evidence type="ECO:0000256" key="9">
    <source>
        <dbReference type="ARBA" id="ARBA00022840"/>
    </source>
</evidence>
<dbReference type="HAMAP" id="MF_00283">
    <property type="entry name" value="Phe_tRNA_synth_beta1"/>
    <property type="match status" value="1"/>
</dbReference>
<evidence type="ECO:0000256" key="8">
    <source>
        <dbReference type="ARBA" id="ARBA00022741"/>
    </source>
</evidence>
<dbReference type="GO" id="GO:0004826">
    <property type="term" value="F:phenylalanine-tRNA ligase activity"/>
    <property type="evidence" value="ECO:0007669"/>
    <property type="project" value="UniProtKB-UniRule"/>
</dbReference>
<dbReference type="InterPro" id="IPR009061">
    <property type="entry name" value="DNA-bd_dom_put_sf"/>
</dbReference>
<feature type="domain" description="TRNA-binding" evidence="17">
    <location>
        <begin position="39"/>
        <end position="148"/>
    </location>
</feature>
<dbReference type="Gene3D" id="3.30.70.380">
    <property type="entry name" value="Ferrodoxin-fold anticodon-binding domain"/>
    <property type="match status" value="1"/>
</dbReference>
<keyword evidence="5 16" id="KW-0820">tRNA-binding</keyword>
<dbReference type="PROSITE" id="PS51447">
    <property type="entry name" value="FDX_ACB"/>
    <property type="match status" value="1"/>
</dbReference>
<dbReference type="InterPro" id="IPR005147">
    <property type="entry name" value="tRNA_synthase_B5-dom"/>
</dbReference>
<dbReference type="InterPro" id="IPR041616">
    <property type="entry name" value="PheRS_beta_core"/>
</dbReference>
<keyword evidence="8 15" id="KW-0547">Nucleotide-binding</keyword>
<dbReference type="Gene3D" id="3.50.40.10">
    <property type="entry name" value="Phenylalanyl-trna Synthetase, Chain B, domain 3"/>
    <property type="match status" value="1"/>
</dbReference>
<feature type="binding site" evidence="15">
    <location>
        <position position="466"/>
    </location>
    <ligand>
        <name>Mg(2+)</name>
        <dbReference type="ChEBI" id="CHEBI:18420"/>
        <note>shared with alpha subunit</note>
    </ligand>
</feature>
<dbReference type="Pfam" id="PF17759">
    <property type="entry name" value="tRNA_synthFbeta"/>
    <property type="match status" value="1"/>
</dbReference>
<dbReference type="SUPFAM" id="SSF55681">
    <property type="entry name" value="Class II aaRS and biotin synthetases"/>
    <property type="match status" value="1"/>
</dbReference>
<dbReference type="Pfam" id="PF03484">
    <property type="entry name" value="B5"/>
    <property type="match status" value="1"/>
</dbReference>
<evidence type="ECO:0000259" key="19">
    <source>
        <dbReference type="PROSITE" id="PS51483"/>
    </source>
</evidence>
<keyword evidence="12 15" id="KW-0648">Protein biosynthesis</keyword>
<evidence type="ECO:0000313" key="21">
    <source>
        <dbReference type="Proteomes" id="UP000229498"/>
    </source>
</evidence>
<dbReference type="InterPro" id="IPR005146">
    <property type="entry name" value="B3/B4_tRNA-bd"/>
</dbReference>
<reference evidence="20 21" key="1">
    <citation type="submission" date="2017-11" db="EMBL/GenBank/DDBJ databases">
        <title>Draft genome sequence of Rhizobiales bacterium SY3-13.</title>
        <authorList>
            <person name="Sun C."/>
        </authorList>
    </citation>
    <scope>NUCLEOTIDE SEQUENCE [LARGE SCALE GENOMIC DNA]</scope>
    <source>
        <strain evidence="20 21">SY3-13</strain>
    </source>
</reference>
<comment type="catalytic activity">
    <reaction evidence="14 15">
        <text>tRNA(Phe) + L-phenylalanine + ATP = L-phenylalanyl-tRNA(Phe) + AMP + diphosphate + H(+)</text>
        <dbReference type="Rhea" id="RHEA:19413"/>
        <dbReference type="Rhea" id="RHEA-COMP:9668"/>
        <dbReference type="Rhea" id="RHEA-COMP:9699"/>
        <dbReference type="ChEBI" id="CHEBI:15378"/>
        <dbReference type="ChEBI" id="CHEBI:30616"/>
        <dbReference type="ChEBI" id="CHEBI:33019"/>
        <dbReference type="ChEBI" id="CHEBI:58095"/>
        <dbReference type="ChEBI" id="CHEBI:78442"/>
        <dbReference type="ChEBI" id="CHEBI:78531"/>
        <dbReference type="ChEBI" id="CHEBI:456215"/>
        <dbReference type="EC" id="6.1.1.20"/>
    </reaction>
</comment>
<evidence type="ECO:0000313" key="20">
    <source>
        <dbReference type="EMBL" id="PJK31644.1"/>
    </source>
</evidence>
<comment type="similarity">
    <text evidence="2 15">Belongs to the phenylalanyl-tRNA synthetase beta subunit family. Type 1 subfamily.</text>
</comment>
<dbReference type="GO" id="GO:0005524">
    <property type="term" value="F:ATP binding"/>
    <property type="evidence" value="ECO:0007669"/>
    <property type="project" value="UniProtKB-UniRule"/>
</dbReference>
<dbReference type="InterPro" id="IPR004532">
    <property type="entry name" value="Phe-tRNA-ligase_IIc_bsu_bact"/>
</dbReference>
<keyword evidence="7 15" id="KW-0479">Metal-binding</keyword>
<dbReference type="InterPro" id="IPR045060">
    <property type="entry name" value="Phe-tRNA-ligase_IIc_bsu"/>
</dbReference>
<dbReference type="Gene3D" id="3.30.930.10">
    <property type="entry name" value="Bira Bifunctional Protein, Domain 2"/>
    <property type="match status" value="1"/>
</dbReference>
<dbReference type="GO" id="GO:0000287">
    <property type="term" value="F:magnesium ion binding"/>
    <property type="evidence" value="ECO:0007669"/>
    <property type="project" value="UniProtKB-UniRule"/>
</dbReference>
<comment type="subunit">
    <text evidence="3 15">Tetramer of two alpha and two beta subunits.</text>
</comment>
<dbReference type="SUPFAM" id="SSF54991">
    <property type="entry name" value="Anticodon-binding domain of PheRS"/>
    <property type="match status" value="1"/>
</dbReference>
<dbReference type="EC" id="6.1.1.20" evidence="15"/>
<comment type="cofactor">
    <cofactor evidence="15">
        <name>Mg(2+)</name>
        <dbReference type="ChEBI" id="CHEBI:18420"/>
    </cofactor>
    <text evidence="15">Binds 2 magnesium ions per tetramer.</text>
</comment>
<dbReference type="FunFam" id="3.30.70.380:FF:000001">
    <property type="entry name" value="Phenylalanine--tRNA ligase beta subunit"/>
    <property type="match status" value="1"/>
</dbReference>
<evidence type="ECO:0000256" key="7">
    <source>
        <dbReference type="ARBA" id="ARBA00022723"/>
    </source>
</evidence>
<dbReference type="Pfam" id="PF03483">
    <property type="entry name" value="B3_4"/>
    <property type="match status" value="1"/>
</dbReference>
<dbReference type="PROSITE" id="PS51483">
    <property type="entry name" value="B5"/>
    <property type="match status" value="1"/>
</dbReference>
<evidence type="ECO:0000256" key="16">
    <source>
        <dbReference type="PROSITE-ProRule" id="PRU00209"/>
    </source>
</evidence>
<dbReference type="SUPFAM" id="SSF56037">
    <property type="entry name" value="PheT/TilS domain"/>
    <property type="match status" value="1"/>
</dbReference>
<keyword evidence="10 15" id="KW-0460">Magnesium</keyword>
<feature type="binding site" evidence="15">
    <location>
        <position position="462"/>
    </location>
    <ligand>
        <name>Mg(2+)</name>
        <dbReference type="ChEBI" id="CHEBI:18420"/>
        <note>shared with alpha subunit</note>
    </ligand>
</feature>
<keyword evidence="4 15" id="KW-0963">Cytoplasm</keyword>
<dbReference type="PANTHER" id="PTHR10947:SF0">
    <property type="entry name" value="PHENYLALANINE--TRNA LIGASE BETA SUBUNIT"/>
    <property type="match status" value="1"/>
</dbReference>
<dbReference type="NCBIfam" id="NF045760">
    <property type="entry name" value="YtpR"/>
    <property type="match status" value="1"/>
</dbReference>
<dbReference type="InterPro" id="IPR002547">
    <property type="entry name" value="tRNA-bd_dom"/>
</dbReference>
<feature type="domain" description="FDX-ACB" evidence="18">
    <location>
        <begin position="708"/>
        <end position="801"/>
    </location>
</feature>
<keyword evidence="9 15" id="KW-0067">ATP-binding</keyword>
<dbReference type="Pfam" id="PF03147">
    <property type="entry name" value="FDX-ACB"/>
    <property type="match status" value="1"/>
</dbReference>
<dbReference type="InterPro" id="IPR020825">
    <property type="entry name" value="Phe-tRNA_synthase-like_B3/B4"/>
</dbReference>
<dbReference type="InterPro" id="IPR005121">
    <property type="entry name" value="Fdx_antiC-bd"/>
</dbReference>
<evidence type="ECO:0000256" key="10">
    <source>
        <dbReference type="ARBA" id="ARBA00022842"/>
    </source>
</evidence>
<keyword evidence="21" id="KW-1185">Reference proteome</keyword>
<evidence type="ECO:0000256" key="4">
    <source>
        <dbReference type="ARBA" id="ARBA00022490"/>
    </source>
</evidence>
<dbReference type="NCBIfam" id="TIGR00472">
    <property type="entry name" value="pheT_bact"/>
    <property type="match status" value="1"/>
</dbReference>
<sequence>MKFTLSWLKEHLDTDANLDEITAKLTAIGLEVEAVEDRAAELKDFTVCRVVEAAPHPDADRLRVCTVDTGAETVQVVCGAPNARTGMKGVFARSGLTVPGTGLLLKPTKIRGVDSNGMLVSEREMGLSDEHTGIIELPEDAVVGQPFAPVMGLDDPMIEIAITPNRQDCLGVNGIARDLAAAGLGRLMAPDLTGPEGKYQSPVGVRLAFEDPETADACPVYHGCHVRGVKNGPSPKWLQERLLAIGLRPISTLVDITNFVTFDLGRPLHVFDADKVKGDIQVRLGRPGESFMALDGETYEMTGEECVIADDGGAHGFGGVMGGEANGVTAETVNVFIESAWFDPVRTARTGRRHSIDSDARYRFERGVDPESVAWGIRVAARLVTELCGGEPSEIVTAGEIPDTGRTVTLRASRVASLGGVEVDEAECRRILEALGFGVSGSGEAIRVAVPSWRRDIDGEADLVEEVVRIHGYDHIRSAQLPPVSDVARPSLTPGQRNVRTARRVLAGRGMVEAVTWSFLPRAHAALFGGGQDALVLSNPISADLDCMRPSLLANLIAAAGRNADRGAPDTALFEVGPQYRGDGPDEQDTVAGGVRRGQIGARHWAGGPRPADAFDAKADALAALTALGVDAEKAQIAAEAPGWYHPGRSGVIRLGPKLVLAHFGEIHPAVLDALDVKGPLVGFEVFVERAPLPKAGRKTTRPPLKISDYPAVSRDFAFIVDRSVAVAEMIRAARGADRNLIEDVQVFDVYEGASIGEGRKSIALAVKLQPTDRTLTDEEIEQVAGKIVANVTKSTGGVLRG</sequence>